<sequence length="307" mass="34505">MVVADLIDQTNKVWKQEILHELFDEDQAARICSIPLARGNYTYEIIWRFDGSGCYTVKSGYRLLQSAYHTTATNFSGFLMLCGVSIYPLSETVEHLMRECVFVCQLLSAFNFSSSHTLRKEPWLVWLASFFLNLSEKDRILLLVIFWSIWFSRNKLVHEGYRNSVYEVVSFANAFIHEQDSISVLNGTTGPLVLSRWEAPPHPAIKVNFDSAFNQQNSSVISGAIRRSSEGLVMAACVIPHSNVPDAFVAEAVVCQQAVQFVKDMGLLNVIIEGDSLTVIKKLNYDSHDRSIIAPIIADIMELAIGT</sequence>
<proteinExistence type="predicted"/>
<dbReference type="PANTHER" id="PTHR47074">
    <property type="entry name" value="BNAC02G40300D PROTEIN"/>
    <property type="match status" value="1"/>
</dbReference>
<evidence type="ECO:0000313" key="3">
    <source>
        <dbReference type="Proteomes" id="UP001472677"/>
    </source>
</evidence>
<accession>A0ABR2G2Z7</accession>
<dbReference type="InterPro" id="IPR044730">
    <property type="entry name" value="RNase_H-like_dom_plant"/>
</dbReference>
<dbReference type="Proteomes" id="UP001472677">
    <property type="component" value="Unassembled WGS sequence"/>
</dbReference>
<evidence type="ECO:0000259" key="1">
    <source>
        <dbReference type="Pfam" id="PF13456"/>
    </source>
</evidence>
<dbReference type="InterPro" id="IPR052929">
    <property type="entry name" value="RNase_H-like_EbsB-rel"/>
</dbReference>
<dbReference type="InterPro" id="IPR002156">
    <property type="entry name" value="RNaseH_domain"/>
</dbReference>
<dbReference type="Pfam" id="PF13456">
    <property type="entry name" value="RVT_3"/>
    <property type="match status" value="1"/>
</dbReference>
<organism evidence="2 3">
    <name type="scientific">Hibiscus sabdariffa</name>
    <name type="common">roselle</name>
    <dbReference type="NCBI Taxonomy" id="183260"/>
    <lineage>
        <taxon>Eukaryota</taxon>
        <taxon>Viridiplantae</taxon>
        <taxon>Streptophyta</taxon>
        <taxon>Embryophyta</taxon>
        <taxon>Tracheophyta</taxon>
        <taxon>Spermatophyta</taxon>
        <taxon>Magnoliopsida</taxon>
        <taxon>eudicotyledons</taxon>
        <taxon>Gunneridae</taxon>
        <taxon>Pentapetalae</taxon>
        <taxon>rosids</taxon>
        <taxon>malvids</taxon>
        <taxon>Malvales</taxon>
        <taxon>Malvaceae</taxon>
        <taxon>Malvoideae</taxon>
        <taxon>Hibiscus</taxon>
    </lineage>
</organism>
<dbReference type="CDD" id="cd06222">
    <property type="entry name" value="RNase_H_like"/>
    <property type="match status" value="1"/>
</dbReference>
<dbReference type="PANTHER" id="PTHR47074:SF61">
    <property type="entry name" value="RNASE H TYPE-1 DOMAIN-CONTAINING PROTEIN"/>
    <property type="match status" value="1"/>
</dbReference>
<keyword evidence="3" id="KW-1185">Reference proteome</keyword>
<name>A0ABR2G2Z7_9ROSI</name>
<evidence type="ECO:0000313" key="2">
    <source>
        <dbReference type="EMBL" id="KAK8593124.1"/>
    </source>
</evidence>
<comment type="caution">
    <text evidence="2">The sequence shown here is derived from an EMBL/GenBank/DDBJ whole genome shotgun (WGS) entry which is preliminary data.</text>
</comment>
<dbReference type="EMBL" id="JBBPBM010000003">
    <property type="protein sequence ID" value="KAK8593124.1"/>
    <property type="molecule type" value="Genomic_DNA"/>
</dbReference>
<gene>
    <name evidence="2" type="ORF">V6N12_045210</name>
</gene>
<feature type="domain" description="RNase H type-1" evidence="1">
    <location>
        <begin position="208"/>
        <end position="303"/>
    </location>
</feature>
<protein>
    <recommendedName>
        <fullName evidence="1">RNase H type-1 domain-containing protein</fullName>
    </recommendedName>
</protein>
<reference evidence="2 3" key="1">
    <citation type="journal article" date="2024" name="G3 (Bethesda)">
        <title>Genome assembly of Hibiscus sabdariffa L. provides insights into metabolisms of medicinal natural products.</title>
        <authorList>
            <person name="Kim T."/>
        </authorList>
    </citation>
    <scope>NUCLEOTIDE SEQUENCE [LARGE SCALE GENOMIC DNA]</scope>
    <source>
        <strain evidence="2">TK-2024</strain>
        <tissue evidence="2">Old leaves</tissue>
    </source>
</reference>